<evidence type="ECO:0000259" key="2">
    <source>
        <dbReference type="Pfam" id="PF06713"/>
    </source>
</evidence>
<keyword evidence="1" id="KW-1133">Transmembrane helix</keyword>
<gene>
    <name evidence="3" type="ORF">SAMN06264849_101213</name>
</gene>
<reference evidence="3 4" key="1">
    <citation type="submission" date="2017-05" db="EMBL/GenBank/DDBJ databases">
        <authorList>
            <person name="Varghese N."/>
            <person name="Submissions S."/>
        </authorList>
    </citation>
    <scope>NUCLEOTIDE SEQUENCE [LARGE SCALE GENOMIC DNA]</scope>
    <source>
        <strain evidence="3 4">DSM 45474</strain>
    </source>
</reference>
<dbReference type="GO" id="GO:0030153">
    <property type="term" value="P:bacteriocin immunity"/>
    <property type="evidence" value="ECO:0007669"/>
    <property type="project" value="InterPro"/>
</dbReference>
<name>A0A521ALR9_9BACL</name>
<dbReference type="AlphaFoldDB" id="A0A521ALR9"/>
<accession>A0A521ALR9</accession>
<feature type="transmembrane region" description="Helical" evidence="1">
    <location>
        <begin position="12"/>
        <end position="31"/>
    </location>
</feature>
<dbReference type="RefSeq" id="WP_142503914.1">
    <property type="nucleotide sequence ID" value="NZ_FXTI01000001.1"/>
</dbReference>
<evidence type="ECO:0000313" key="4">
    <source>
        <dbReference type="Proteomes" id="UP000315636"/>
    </source>
</evidence>
<keyword evidence="1" id="KW-0472">Membrane</keyword>
<feature type="domain" description="Uncharacterized protein YyaB-like PH" evidence="2">
    <location>
        <begin position="58"/>
        <end position="130"/>
    </location>
</feature>
<keyword evidence="4" id="KW-1185">Reference proteome</keyword>
<feature type="transmembrane region" description="Helical" evidence="1">
    <location>
        <begin position="37"/>
        <end position="60"/>
    </location>
</feature>
<dbReference type="InterPro" id="IPR009589">
    <property type="entry name" value="PH_YyaB-like"/>
</dbReference>
<sequence length="137" mass="16147">MNTFFSKKDFSFALLTWGPLLIIPAYLLFSIMSLQEALIPIALFLIFYSFTLWIWLGTYYKFAEEELIIKAGPFRWNIPYHQIQRVIKTKSLLSSPALSRHRLEITHQKGHILISPQREKEFLSKLKGKNEQIEMDL</sequence>
<evidence type="ECO:0000256" key="1">
    <source>
        <dbReference type="SAM" id="Phobius"/>
    </source>
</evidence>
<protein>
    <submittedName>
        <fullName evidence="3">PH domain-containing protein</fullName>
    </submittedName>
</protein>
<dbReference type="Pfam" id="PF06713">
    <property type="entry name" value="bPH_4"/>
    <property type="match status" value="1"/>
</dbReference>
<dbReference type="Proteomes" id="UP000315636">
    <property type="component" value="Unassembled WGS sequence"/>
</dbReference>
<evidence type="ECO:0000313" key="3">
    <source>
        <dbReference type="EMBL" id="SMO35600.1"/>
    </source>
</evidence>
<proteinExistence type="predicted"/>
<keyword evidence="1" id="KW-0812">Transmembrane</keyword>
<dbReference type="EMBL" id="FXTI01000001">
    <property type="protein sequence ID" value="SMO35600.1"/>
    <property type="molecule type" value="Genomic_DNA"/>
</dbReference>
<organism evidence="3 4">
    <name type="scientific">Melghirimyces algeriensis</name>
    <dbReference type="NCBI Taxonomy" id="910412"/>
    <lineage>
        <taxon>Bacteria</taxon>
        <taxon>Bacillati</taxon>
        <taxon>Bacillota</taxon>
        <taxon>Bacilli</taxon>
        <taxon>Bacillales</taxon>
        <taxon>Thermoactinomycetaceae</taxon>
        <taxon>Melghirimyces</taxon>
    </lineage>
</organism>
<dbReference type="OrthoDB" id="6658731at2"/>